<evidence type="ECO:0008006" key="3">
    <source>
        <dbReference type="Google" id="ProtNLM"/>
    </source>
</evidence>
<evidence type="ECO:0000313" key="2">
    <source>
        <dbReference type="Proteomes" id="UP000177506"/>
    </source>
</evidence>
<evidence type="ECO:0000313" key="1">
    <source>
        <dbReference type="EMBL" id="OGX90975.1"/>
    </source>
</evidence>
<sequence>MLLLSLPLLVRAQATPPSEPFALRHTFFAGVQLPLSYTAGYQAQFSRRFSARVQGGLIVPPFDRYTIKTLEGFGLDHQLGDAIDRSFQRGTLLSVGVNVHANSPWYAGLLGQYVHLTAGPITPADGLGLYFKRDFSAFGLLASPALVFEMQSNLWLGGLRIGRAFLFTNSHFGLNLEAGLGKIFATRNTFASNRSLVDALGVTQQLYSDLDHEVDSSLRKNGYLPTLDVLLTYRLDGRP</sequence>
<protein>
    <recommendedName>
        <fullName evidence="3">Outer membrane protein beta-barrel domain-containing protein</fullName>
    </recommendedName>
</protein>
<comment type="caution">
    <text evidence="1">The sequence shown here is derived from an EMBL/GenBank/DDBJ whole genome shotgun (WGS) entry which is preliminary data.</text>
</comment>
<gene>
    <name evidence="1" type="ORF">BEN49_05705</name>
</gene>
<dbReference type="Proteomes" id="UP000177506">
    <property type="component" value="Unassembled WGS sequence"/>
</dbReference>
<dbReference type="AlphaFoldDB" id="A0A1G1TJC9"/>
<dbReference type="EMBL" id="MDZA01000099">
    <property type="protein sequence ID" value="OGX90975.1"/>
    <property type="molecule type" value="Genomic_DNA"/>
</dbReference>
<organism evidence="1 2">
    <name type="scientific">Hymenobacter coccineus</name>
    <dbReference type="NCBI Taxonomy" id="1908235"/>
    <lineage>
        <taxon>Bacteria</taxon>
        <taxon>Pseudomonadati</taxon>
        <taxon>Bacteroidota</taxon>
        <taxon>Cytophagia</taxon>
        <taxon>Cytophagales</taxon>
        <taxon>Hymenobacteraceae</taxon>
        <taxon>Hymenobacter</taxon>
    </lineage>
</organism>
<proteinExistence type="predicted"/>
<name>A0A1G1TJC9_9BACT</name>
<keyword evidence="2" id="KW-1185">Reference proteome</keyword>
<accession>A0A1G1TJC9</accession>
<reference evidence="1 2" key="1">
    <citation type="submission" date="2016-08" db="EMBL/GenBank/DDBJ databases">
        <title>Hymenobacter coccineus sp. nov., Hymenobacter lapidarius sp. nov. and Hymenobacter glacialis sp. nov., isolated from Antarctic soil.</title>
        <authorList>
            <person name="Sedlacek I."/>
            <person name="Kralova S."/>
            <person name="Kyrova K."/>
            <person name="Maslanova I."/>
            <person name="Stankova E."/>
            <person name="Vrbovska V."/>
            <person name="Nemec M."/>
            <person name="Bartak M."/>
            <person name="Svec P."/>
            <person name="Busse H.-J."/>
            <person name="Pantucek R."/>
        </authorList>
    </citation>
    <scope>NUCLEOTIDE SEQUENCE [LARGE SCALE GENOMIC DNA]</scope>
    <source>
        <strain evidence="1 2">CCM 8649</strain>
    </source>
</reference>